<dbReference type="GO" id="GO:0070967">
    <property type="term" value="F:coenzyme F420 binding"/>
    <property type="evidence" value="ECO:0007669"/>
    <property type="project" value="TreeGrafter"/>
</dbReference>
<dbReference type="InterPro" id="IPR012349">
    <property type="entry name" value="Split_barrel_FMN-bd"/>
</dbReference>
<evidence type="ECO:0000256" key="1">
    <source>
        <dbReference type="ARBA" id="ARBA00023002"/>
    </source>
</evidence>
<accession>C7Q8I6</accession>
<dbReference type="PANTHER" id="PTHR35176:SF2">
    <property type="entry name" value="F420H(2)-DEPENDENT REDUCTASE RV1155"/>
    <property type="match status" value="1"/>
</dbReference>
<dbReference type="Gene3D" id="2.30.110.10">
    <property type="entry name" value="Electron Transport, Fmn-binding Protein, Chain A"/>
    <property type="match status" value="1"/>
</dbReference>
<evidence type="ECO:0000313" key="4">
    <source>
        <dbReference type="Proteomes" id="UP000000851"/>
    </source>
</evidence>
<dbReference type="HOGENOM" id="CLU_115786_0_0_11"/>
<evidence type="ECO:0000259" key="2">
    <source>
        <dbReference type="Pfam" id="PF01243"/>
    </source>
</evidence>
<dbReference type="PANTHER" id="PTHR35176">
    <property type="entry name" value="HEME OXYGENASE HI_0854-RELATED"/>
    <property type="match status" value="1"/>
</dbReference>
<dbReference type="InterPro" id="IPR011576">
    <property type="entry name" value="Pyridox_Oxase_N"/>
</dbReference>
<dbReference type="EMBL" id="CP001700">
    <property type="protein sequence ID" value="ACU76174.1"/>
    <property type="molecule type" value="Genomic_DNA"/>
</dbReference>
<sequence>MTPEQARATFLSQPHAVLATADASGVPHLVPVVFAAIGDSLALVVDHKPKRSTDLKRLRNIAANPYVSLLAEHYDADWNALWWARADGTARVSPLTPEVLAAFRRKYPQHDAAPPAGPQVVVTVAKWSGWTAAARPAGGTGPA</sequence>
<dbReference type="OrthoDB" id="9812086at2"/>
<dbReference type="GO" id="GO:0005829">
    <property type="term" value="C:cytosol"/>
    <property type="evidence" value="ECO:0007669"/>
    <property type="project" value="TreeGrafter"/>
</dbReference>
<dbReference type="InterPro" id="IPR019967">
    <property type="entry name" value="F420-dep_enz_PPOX_Rv0121"/>
</dbReference>
<dbReference type="eggNOG" id="COG3576">
    <property type="taxonomic scope" value="Bacteria"/>
</dbReference>
<name>C7Q8I6_CATAD</name>
<proteinExistence type="predicted"/>
<keyword evidence="4" id="KW-1185">Reference proteome</keyword>
<dbReference type="KEGG" id="cai:Caci_7347"/>
<feature type="domain" description="Pyridoxamine 5'-phosphate oxidase N-terminal" evidence="2">
    <location>
        <begin position="3"/>
        <end position="122"/>
    </location>
</feature>
<dbReference type="InParanoid" id="C7Q8I6"/>
<dbReference type="GO" id="GO:0016627">
    <property type="term" value="F:oxidoreductase activity, acting on the CH-CH group of donors"/>
    <property type="evidence" value="ECO:0007669"/>
    <property type="project" value="TreeGrafter"/>
</dbReference>
<dbReference type="RefSeq" id="WP_015795902.1">
    <property type="nucleotide sequence ID" value="NC_013131.1"/>
</dbReference>
<dbReference type="Pfam" id="PF01243">
    <property type="entry name" value="PNPOx_N"/>
    <property type="match status" value="1"/>
</dbReference>
<dbReference type="NCBIfam" id="TIGR03668">
    <property type="entry name" value="Rv0121_F420"/>
    <property type="match status" value="1"/>
</dbReference>
<protein>
    <submittedName>
        <fullName evidence="3">Pyridoxamine 5'-phosphate oxidase-related FMN-binding</fullName>
    </submittedName>
</protein>
<dbReference type="STRING" id="479433.Caci_7347"/>
<evidence type="ECO:0000313" key="3">
    <source>
        <dbReference type="EMBL" id="ACU76174.1"/>
    </source>
</evidence>
<reference evidence="3 4" key="1">
    <citation type="journal article" date="2009" name="Stand. Genomic Sci.">
        <title>Complete genome sequence of Catenulispora acidiphila type strain (ID 139908).</title>
        <authorList>
            <person name="Copeland A."/>
            <person name="Lapidus A."/>
            <person name="Glavina Del Rio T."/>
            <person name="Nolan M."/>
            <person name="Lucas S."/>
            <person name="Chen F."/>
            <person name="Tice H."/>
            <person name="Cheng J.F."/>
            <person name="Bruce D."/>
            <person name="Goodwin L."/>
            <person name="Pitluck S."/>
            <person name="Mikhailova N."/>
            <person name="Pati A."/>
            <person name="Ivanova N."/>
            <person name="Mavromatis K."/>
            <person name="Chen A."/>
            <person name="Palaniappan K."/>
            <person name="Chain P."/>
            <person name="Land M."/>
            <person name="Hauser L."/>
            <person name="Chang Y.J."/>
            <person name="Jeffries C.D."/>
            <person name="Chertkov O."/>
            <person name="Brettin T."/>
            <person name="Detter J.C."/>
            <person name="Han C."/>
            <person name="Ali Z."/>
            <person name="Tindall B.J."/>
            <person name="Goker M."/>
            <person name="Bristow J."/>
            <person name="Eisen J.A."/>
            <person name="Markowitz V."/>
            <person name="Hugenholtz P."/>
            <person name="Kyrpides N.C."/>
            <person name="Klenk H.P."/>
        </authorList>
    </citation>
    <scope>NUCLEOTIDE SEQUENCE [LARGE SCALE GENOMIC DNA]</scope>
    <source>
        <strain evidence="4">DSM 44928 / JCM 14897 / NBRC 102108 / NRRL B-24433 / ID139908</strain>
    </source>
</reference>
<dbReference type="SUPFAM" id="SSF50475">
    <property type="entry name" value="FMN-binding split barrel"/>
    <property type="match status" value="1"/>
</dbReference>
<keyword evidence="1" id="KW-0560">Oxidoreductase</keyword>
<dbReference type="AlphaFoldDB" id="C7Q8I6"/>
<gene>
    <name evidence="3" type="ordered locus">Caci_7347</name>
</gene>
<dbReference type="Proteomes" id="UP000000851">
    <property type="component" value="Chromosome"/>
</dbReference>
<dbReference type="InterPro" id="IPR052019">
    <property type="entry name" value="F420H2_bilvrd_red/Heme_oxyg"/>
</dbReference>
<organism evidence="3 4">
    <name type="scientific">Catenulispora acidiphila (strain DSM 44928 / JCM 14897 / NBRC 102108 / NRRL B-24433 / ID139908)</name>
    <dbReference type="NCBI Taxonomy" id="479433"/>
    <lineage>
        <taxon>Bacteria</taxon>
        <taxon>Bacillati</taxon>
        <taxon>Actinomycetota</taxon>
        <taxon>Actinomycetes</taxon>
        <taxon>Catenulisporales</taxon>
        <taxon>Catenulisporaceae</taxon>
        <taxon>Catenulispora</taxon>
    </lineage>
</organism>